<evidence type="ECO:0000256" key="1">
    <source>
        <dbReference type="ARBA" id="ARBA00008690"/>
    </source>
</evidence>
<dbReference type="Proteomes" id="UP000593564">
    <property type="component" value="Unassembled WGS sequence"/>
</dbReference>
<name>A0A7J7FW04_CAMSI</name>
<keyword evidence="5" id="KW-1185">Reference proteome</keyword>
<evidence type="ECO:0000256" key="2">
    <source>
        <dbReference type="SAM" id="MobiDB-lite"/>
    </source>
</evidence>
<feature type="region of interest" description="Disordered" evidence="2">
    <location>
        <begin position="217"/>
        <end position="280"/>
    </location>
</feature>
<evidence type="ECO:0000259" key="3">
    <source>
        <dbReference type="Pfam" id="PF11250"/>
    </source>
</evidence>
<evidence type="ECO:0000313" key="4">
    <source>
        <dbReference type="EMBL" id="KAF5931166.1"/>
    </source>
</evidence>
<dbReference type="InterPro" id="IPR046431">
    <property type="entry name" value="FAF_dom"/>
</dbReference>
<feature type="compositionally biased region" description="Low complexity" evidence="2">
    <location>
        <begin position="94"/>
        <end position="104"/>
    </location>
</feature>
<dbReference type="PANTHER" id="PTHR33155">
    <property type="entry name" value="FANTASTIC FOUR-LIKE PROTEIN (DUF3049)"/>
    <property type="match status" value="1"/>
</dbReference>
<reference evidence="5" key="1">
    <citation type="journal article" date="2020" name="Nat. Commun.">
        <title>Genome assembly of wild tea tree DASZ reveals pedigree and selection history of tea varieties.</title>
        <authorList>
            <person name="Zhang W."/>
            <person name="Zhang Y."/>
            <person name="Qiu H."/>
            <person name="Guo Y."/>
            <person name="Wan H."/>
            <person name="Zhang X."/>
            <person name="Scossa F."/>
            <person name="Alseekh S."/>
            <person name="Zhang Q."/>
            <person name="Wang P."/>
            <person name="Xu L."/>
            <person name="Schmidt M.H."/>
            <person name="Jia X."/>
            <person name="Li D."/>
            <person name="Zhu A."/>
            <person name="Guo F."/>
            <person name="Chen W."/>
            <person name="Ni D."/>
            <person name="Usadel B."/>
            <person name="Fernie A.R."/>
            <person name="Wen W."/>
        </authorList>
    </citation>
    <scope>NUCLEOTIDE SEQUENCE [LARGE SCALE GENOMIC DNA]</scope>
    <source>
        <strain evidence="5">cv. G240</strain>
    </source>
</reference>
<dbReference type="PANTHER" id="PTHR33155:SF9">
    <property type="entry name" value="FANTASTIC FOUR-LIKE PROTEIN (DUF3049)"/>
    <property type="match status" value="1"/>
</dbReference>
<protein>
    <recommendedName>
        <fullName evidence="3">FAF domain-containing protein</fullName>
    </recommendedName>
</protein>
<comment type="caution">
    <text evidence="4">The sequence shown here is derived from an EMBL/GenBank/DDBJ whole genome shotgun (WGS) entry which is preliminary data.</text>
</comment>
<organism evidence="4 5">
    <name type="scientific">Camellia sinensis</name>
    <name type="common">Tea plant</name>
    <name type="synonym">Thea sinensis</name>
    <dbReference type="NCBI Taxonomy" id="4442"/>
    <lineage>
        <taxon>Eukaryota</taxon>
        <taxon>Viridiplantae</taxon>
        <taxon>Streptophyta</taxon>
        <taxon>Embryophyta</taxon>
        <taxon>Tracheophyta</taxon>
        <taxon>Spermatophyta</taxon>
        <taxon>Magnoliopsida</taxon>
        <taxon>eudicotyledons</taxon>
        <taxon>Gunneridae</taxon>
        <taxon>Pentapetalae</taxon>
        <taxon>asterids</taxon>
        <taxon>Ericales</taxon>
        <taxon>Theaceae</taxon>
        <taxon>Camellia</taxon>
    </lineage>
</organism>
<feature type="domain" description="FAF" evidence="3">
    <location>
        <begin position="162"/>
        <end position="214"/>
    </location>
</feature>
<feature type="compositionally biased region" description="Polar residues" evidence="2">
    <location>
        <begin position="57"/>
        <end position="93"/>
    </location>
</feature>
<reference evidence="4 5" key="2">
    <citation type="submission" date="2020-07" db="EMBL/GenBank/DDBJ databases">
        <title>Genome assembly of wild tea tree DASZ reveals pedigree and selection history of tea varieties.</title>
        <authorList>
            <person name="Zhang W."/>
        </authorList>
    </citation>
    <scope>NUCLEOTIDE SEQUENCE [LARGE SCALE GENOMIC DNA]</scope>
    <source>
        <strain evidence="5">cv. G240</strain>
        <tissue evidence="4">Leaf</tissue>
    </source>
</reference>
<dbReference type="InterPro" id="IPR021410">
    <property type="entry name" value="FAF"/>
</dbReference>
<feature type="region of interest" description="Disordered" evidence="2">
    <location>
        <begin position="53"/>
        <end position="104"/>
    </location>
</feature>
<gene>
    <name evidence="4" type="ORF">HYC85_032039</name>
</gene>
<evidence type="ECO:0000313" key="5">
    <source>
        <dbReference type="Proteomes" id="UP000593564"/>
    </source>
</evidence>
<comment type="similarity">
    <text evidence="1">Belongs to the fantastic four family.</text>
</comment>
<accession>A0A7J7FW04</accession>
<proteinExistence type="inferred from homology"/>
<feature type="compositionally biased region" description="Acidic residues" evidence="2">
    <location>
        <begin position="220"/>
        <end position="256"/>
    </location>
</feature>
<feature type="compositionally biased region" description="Basic and acidic residues" evidence="2">
    <location>
        <begin position="270"/>
        <end position="280"/>
    </location>
</feature>
<dbReference type="AlphaFoldDB" id="A0A7J7FW04"/>
<dbReference type="EMBL" id="JACBKZ010000015">
    <property type="protein sequence ID" value="KAF5931166.1"/>
    <property type="molecule type" value="Genomic_DNA"/>
</dbReference>
<sequence>MAACGSLQHIFEKPLPENPTLLESLSSWNHHIKSSEPIEDSSFTEIFGELHFKENPESSSPSLTYLNSQSRPKTDNNTKNPSDYFSSSHGKQYNHNNSESFSSMNSESLQLCTEGLGFESSDDVEDLKTSDWENQEKRIRLIEKNPTENIELKKTRTSGSGFPPPISCIGESGKPCVCFKSYREDGRFVLKEIRIPTQEFLHASREDGRLKLQFFKSDDEIVGEDEDEDEDEEEEVDEFDDDHESDEFDGEVDDAEISNSDGGDHWFSNKLKEEPNPIIS</sequence>
<dbReference type="Pfam" id="PF11250">
    <property type="entry name" value="FAF"/>
    <property type="match status" value="1"/>
</dbReference>